<dbReference type="PANTHER" id="PTHR43856">
    <property type="entry name" value="CARDIOLIPIN HYDROLASE"/>
    <property type="match status" value="1"/>
</dbReference>
<dbReference type="PROSITE" id="PS50035">
    <property type="entry name" value="PLD"/>
    <property type="match status" value="2"/>
</dbReference>
<organism evidence="8 9">
    <name type="scientific">Leptospira weilii serovar Ranarum str. ICFT</name>
    <dbReference type="NCBI Taxonomy" id="1218598"/>
    <lineage>
        <taxon>Bacteria</taxon>
        <taxon>Pseudomonadati</taxon>
        <taxon>Spirochaetota</taxon>
        <taxon>Spirochaetia</taxon>
        <taxon>Leptospirales</taxon>
        <taxon>Leptospiraceae</taxon>
        <taxon>Leptospira</taxon>
    </lineage>
</organism>
<evidence type="ECO:0000256" key="5">
    <source>
        <dbReference type="ARBA" id="ARBA00022963"/>
    </source>
</evidence>
<keyword evidence="4" id="KW-0378">Hydrolase</keyword>
<evidence type="ECO:0000313" key="9">
    <source>
        <dbReference type="Proteomes" id="UP000012313"/>
    </source>
</evidence>
<comment type="caution">
    <text evidence="8">The sequence shown here is derived from an EMBL/GenBank/DDBJ whole genome shotgun (WGS) entry which is preliminary data.</text>
</comment>
<dbReference type="EC" id="3.1.4.4" evidence="3"/>
<dbReference type="GO" id="GO:0016891">
    <property type="term" value="F:RNA endonuclease activity producing 5'-phosphomonoesters, hydrolytic mechanism"/>
    <property type="evidence" value="ECO:0007669"/>
    <property type="project" value="TreeGrafter"/>
</dbReference>
<protein>
    <recommendedName>
        <fullName evidence="3">phospholipase D</fullName>
        <ecNumber evidence="3">3.1.4.4</ecNumber>
    </recommendedName>
</protein>
<dbReference type="GO" id="GO:0016042">
    <property type="term" value="P:lipid catabolic process"/>
    <property type="evidence" value="ECO:0007669"/>
    <property type="project" value="UniProtKB-KW"/>
</dbReference>
<comment type="similarity">
    <text evidence="2">Belongs to the phospholipase D family.</text>
</comment>
<dbReference type="PANTHER" id="PTHR43856:SF1">
    <property type="entry name" value="MITOCHONDRIAL CARDIOLIPIN HYDROLASE"/>
    <property type="match status" value="1"/>
</dbReference>
<sequence>MRKISNDSILLLPCIRFFLPCILFLTTCSHGQESEFFWLEWGRTRKVETYFSYPGRYVPTFKKRNVRDTILGLMENAEFSIDLWIYSFEDSEIMDVLKKANARGVTIRIVADPEKDYPDELKNLGMFRRWERSGLQHSKILIVDRKKVFLGSGNFTWYGLENDLNGYVSFELFDSEIKDFYSFLEEDMGIPSLNIPPFQFYISPEKGRLIQNLILREVDRAQNDILYLIFDHFDSVLTSRFVLADHRGVNVNGIYDSPVDQEGKVLADVLKNPVSTIAGDGNEEVIATDSFGKGGLLHHKTMIVDGKTLISGSYNFSISARDNNREILFKTNDPFLVDAYTKEWERVRDTAIVYRPIPFRPEEISHNVTFGYSENSIPVGIEQTICRTDRIEEEESFYLESGKTFLTSILEYTFLPTESCKEVSDFTSSSSGFTGKRTNHPVKTKHFRENGILRTKDGKVLLASTTNDFQVDFEHKPVYLFMPEFYSVQSGNLFFPQELTEWKSPISILLYQRGNGPSKIPWSTSGNHLSAVPHSTEGMIFLEYESSFFAFCFHEYSKKGMEYTELIQEILSYRESVLSPKINFPTETIPIESVRKFGTYCYRY</sequence>
<evidence type="ECO:0000256" key="3">
    <source>
        <dbReference type="ARBA" id="ARBA00012027"/>
    </source>
</evidence>
<keyword evidence="5" id="KW-0442">Lipid degradation</keyword>
<accession>N1WNX2</accession>
<dbReference type="EMBL" id="AOHC02000016">
    <property type="protein sequence ID" value="EMY78849.1"/>
    <property type="molecule type" value="Genomic_DNA"/>
</dbReference>
<keyword evidence="9" id="KW-1185">Reference proteome</keyword>
<dbReference type="AlphaFoldDB" id="N1WNX2"/>
<name>N1WNX2_9LEPT</name>
<evidence type="ECO:0000313" key="8">
    <source>
        <dbReference type="EMBL" id="EMY78849.1"/>
    </source>
</evidence>
<feature type="domain" description="PLD phosphodiesterase" evidence="7">
    <location>
        <begin position="293"/>
        <end position="320"/>
    </location>
</feature>
<comment type="catalytic activity">
    <reaction evidence="1">
        <text>a 1,2-diacyl-sn-glycero-3-phosphocholine + H2O = a 1,2-diacyl-sn-glycero-3-phosphate + choline + H(+)</text>
        <dbReference type="Rhea" id="RHEA:14445"/>
        <dbReference type="ChEBI" id="CHEBI:15354"/>
        <dbReference type="ChEBI" id="CHEBI:15377"/>
        <dbReference type="ChEBI" id="CHEBI:15378"/>
        <dbReference type="ChEBI" id="CHEBI:57643"/>
        <dbReference type="ChEBI" id="CHEBI:58608"/>
        <dbReference type="EC" id="3.1.4.4"/>
    </reaction>
</comment>
<reference evidence="8" key="1">
    <citation type="submission" date="2013-03" db="EMBL/GenBank/DDBJ databases">
        <authorList>
            <person name="Harkins D.M."/>
            <person name="Durkin A.S."/>
            <person name="Brinkac L.M."/>
            <person name="Haft D.H."/>
            <person name="Selengut J.D."/>
            <person name="Sanka R."/>
            <person name="DePew J."/>
            <person name="Purushe J."/>
            <person name="Hartskeerl R.A."/>
            <person name="Ahmed A."/>
            <person name="van der Linden H."/>
            <person name="Goris M.G.A."/>
            <person name="Vinetz J.M."/>
            <person name="Sutton G.G."/>
            <person name="Nierman W.C."/>
            <person name="Fouts D.E."/>
        </authorList>
    </citation>
    <scope>NUCLEOTIDE SEQUENCE [LARGE SCALE GENOMIC DNA]</scope>
    <source>
        <strain evidence="8">ICFT</strain>
    </source>
</reference>
<keyword evidence="6" id="KW-0443">Lipid metabolism</keyword>
<dbReference type="InterPro" id="IPR051406">
    <property type="entry name" value="PLD_domain"/>
</dbReference>
<gene>
    <name evidence="8" type="ORF">LEP1GSC060_1157</name>
</gene>
<feature type="domain" description="PLD phosphodiesterase" evidence="7">
    <location>
        <begin position="132"/>
        <end position="159"/>
    </location>
</feature>
<evidence type="ECO:0000259" key="7">
    <source>
        <dbReference type="PROSITE" id="PS50035"/>
    </source>
</evidence>
<dbReference type="SUPFAM" id="SSF56024">
    <property type="entry name" value="Phospholipase D/nuclease"/>
    <property type="match status" value="2"/>
</dbReference>
<dbReference type="Pfam" id="PF13091">
    <property type="entry name" value="PLDc_2"/>
    <property type="match status" value="2"/>
</dbReference>
<dbReference type="SMART" id="SM00155">
    <property type="entry name" value="PLDc"/>
    <property type="match status" value="2"/>
</dbReference>
<dbReference type="InterPro" id="IPR025202">
    <property type="entry name" value="PLD-like_dom"/>
</dbReference>
<dbReference type="Proteomes" id="UP000012313">
    <property type="component" value="Unassembled WGS sequence"/>
</dbReference>
<proteinExistence type="inferred from homology"/>
<evidence type="ECO:0000256" key="6">
    <source>
        <dbReference type="ARBA" id="ARBA00023098"/>
    </source>
</evidence>
<dbReference type="GO" id="GO:0004630">
    <property type="term" value="F:phospholipase D activity"/>
    <property type="evidence" value="ECO:0007669"/>
    <property type="project" value="UniProtKB-EC"/>
</dbReference>
<evidence type="ECO:0000256" key="1">
    <source>
        <dbReference type="ARBA" id="ARBA00000798"/>
    </source>
</evidence>
<evidence type="ECO:0000256" key="2">
    <source>
        <dbReference type="ARBA" id="ARBA00008664"/>
    </source>
</evidence>
<dbReference type="RefSeq" id="WP_002996964.1">
    <property type="nucleotide sequence ID" value="NZ_AOHC02000016.1"/>
</dbReference>
<dbReference type="STRING" id="1218598.LEP1GSC060_1157"/>
<dbReference type="OrthoDB" id="368121at2"/>
<dbReference type="InterPro" id="IPR001736">
    <property type="entry name" value="PLipase_D/transphosphatidylase"/>
</dbReference>
<dbReference type="Gene3D" id="3.30.870.10">
    <property type="entry name" value="Endonuclease Chain A"/>
    <property type="match status" value="2"/>
</dbReference>
<evidence type="ECO:0000256" key="4">
    <source>
        <dbReference type="ARBA" id="ARBA00022801"/>
    </source>
</evidence>
<dbReference type="GO" id="GO:0006793">
    <property type="term" value="P:phosphorus metabolic process"/>
    <property type="evidence" value="ECO:0007669"/>
    <property type="project" value="UniProtKB-ARBA"/>
</dbReference>